<evidence type="ECO:0000256" key="1">
    <source>
        <dbReference type="SAM" id="Phobius"/>
    </source>
</evidence>
<name>A0A3B0ZI93_9ZZZZ</name>
<sequence length="367" mass="41791">MAEKMTISHSVSSQDHEQMHNFTLLVHDQSLFNHEAKFQIIRRVTVNDGRAVNSETIVYEEAFNMDSESVDFHIQFKDLLCYDYTGEMVNVHLSAKCIVNNGIIFDTNHSQIFHISHTPPLDKSIEASTLIDPKDEYSLLKNYGVIPSKNKIYIILAAIIAIPLVILNLLFGFMSQITGEYVWVARTDMPAVWSGISGGLSGLAIWAYIRHQFKQYMSFSFKKFSEKIEYTSRIAISDMIKGKSKIALNDIILRVVACNIEKGQYKRGHGTKTRTVSFKNPFRGLVLYEKSINNIPPKMQLGLFFGGHCDFKKMYATLYPPQLVGSSHGIGIYWEIQLIHPNFIDQELVGSNDRIDTLSFYIANEKL</sequence>
<keyword evidence="1" id="KW-0812">Transmembrane</keyword>
<protein>
    <submittedName>
        <fullName evidence="2">Uncharacterized protein</fullName>
    </submittedName>
</protein>
<feature type="transmembrane region" description="Helical" evidence="1">
    <location>
        <begin position="152"/>
        <end position="171"/>
    </location>
</feature>
<organism evidence="2">
    <name type="scientific">hydrothermal vent metagenome</name>
    <dbReference type="NCBI Taxonomy" id="652676"/>
    <lineage>
        <taxon>unclassified sequences</taxon>
        <taxon>metagenomes</taxon>
        <taxon>ecological metagenomes</taxon>
    </lineage>
</organism>
<gene>
    <name evidence="2" type="ORF">MNBD_GAMMA12-2863</name>
</gene>
<proteinExistence type="predicted"/>
<reference evidence="2" key="1">
    <citation type="submission" date="2018-06" db="EMBL/GenBank/DDBJ databases">
        <authorList>
            <person name="Zhirakovskaya E."/>
        </authorList>
    </citation>
    <scope>NUCLEOTIDE SEQUENCE</scope>
</reference>
<feature type="transmembrane region" description="Helical" evidence="1">
    <location>
        <begin position="191"/>
        <end position="209"/>
    </location>
</feature>
<keyword evidence="1" id="KW-1133">Transmembrane helix</keyword>
<evidence type="ECO:0000313" key="2">
    <source>
        <dbReference type="EMBL" id="VAW80426.1"/>
    </source>
</evidence>
<dbReference type="AlphaFoldDB" id="A0A3B0ZI93"/>
<accession>A0A3B0ZI93</accession>
<dbReference type="EMBL" id="UOFL01000197">
    <property type="protein sequence ID" value="VAW80426.1"/>
    <property type="molecule type" value="Genomic_DNA"/>
</dbReference>
<keyword evidence="1" id="KW-0472">Membrane</keyword>